<dbReference type="EMBL" id="JAASQR010000004">
    <property type="protein sequence ID" value="NIJ17964.1"/>
    <property type="molecule type" value="Genomic_DNA"/>
</dbReference>
<organism evidence="2 3">
    <name type="scientific">Sphingobium vermicomposti</name>
    <dbReference type="NCBI Taxonomy" id="529005"/>
    <lineage>
        <taxon>Bacteria</taxon>
        <taxon>Pseudomonadati</taxon>
        <taxon>Pseudomonadota</taxon>
        <taxon>Alphaproteobacteria</taxon>
        <taxon>Sphingomonadales</taxon>
        <taxon>Sphingomonadaceae</taxon>
        <taxon>Sphingobium</taxon>
    </lineage>
</organism>
<dbReference type="PANTHER" id="PTHR34387:SF1">
    <property type="entry name" value="PERIPLASMIC IMMUNOGENIC PROTEIN"/>
    <property type="match status" value="1"/>
</dbReference>
<dbReference type="GO" id="GO:0006974">
    <property type="term" value="P:DNA damage response"/>
    <property type="evidence" value="ECO:0007669"/>
    <property type="project" value="TreeGrafter"/>
</dbReference>
<dbReference type="RefSeq" id="WP_167304871.1">
    <property type="nucleotide sequence ID" value="NZ_JAASQR010000004.1"/>
</dbReference>
<keyword evidence="1" id="KW-0732">Signal</keyword>
<evidence type="ECO:0008006" key="4">
    <source>
        <dbReference type="Google" id="ProtNLM"/>
    </source>
</evidence>
<protein>
    <recommendedName>
        <fullName evidence="4">SIMPL domain-containing protein</fullName>
    </recommendedName>
</protein>
<dbReference type="Gene3D" id="3.30.70.2970">
    <property type="entry name" value="Protein of unknown function (DUF541), domain 2"/>
    <property type="match status" value="1"/>
</dbReference>
<evidence type="ECO:0000256" key="1">
    <source>
        <dbReference type="SAM" id="SignalP"/>
    </source>
</evidence>
<sequence>MKWCIFLAIAAGATSAVQAQLPAANPMLAPEETLLVVSGEGQSRRVPDVAVFSAGVVTQGKTGGDALGANATRMDEVVKALKRASIADRDIQTSALSLQPQYSNPEQEAQIRARMTREPYVAPVQPQTPRIIGYEARNNVQVRVRKLGEMGRIIDTLVQAGANQVDGPSFTLDEPKAVLDEARTEAVREARSRAELYARAAGLRISRILSISEGGGYYPQPIIVTGRMAGAPPAPPPPPSPVAPGEVMLGATVSIQFALRP</sequence>
<dbReference type="Pfam" id="PF04402">
    <property type="entry name" value="SIMPL"/>
    <property type="match status" value="1"/>
</dbReference>
<keyword evidence="3" id="KW-1185">Reference proteome</keyword>
<name>A0A846MCS0_9SPHN</name>
<accession>A0A846MCS0</accession>
<dbReference type="PANTHER" id="PTHR34387">
    <property type="entry name" value="SLR1258 PROTEIN"/>
    <property type="match status" value="1"/>
</dbReference>
<comment type="caution">
    <text evidence="2">The sequence shown here is derived from an EMBL/GenBank/DDBJ whole genome shotgun (WGS) entry which is preliminary data.</text>
</comment>
<dbReference type="InterPro" id="IPR052022">
    <property type="entry name" value="26kDa_periplasmic_antigen"/>
</dbReference>
<dbReference type="AlphaFoldDB" id="A0A846MCS0"/>
<gene>
    <name evidence="2" type="ORF">FHS54_002964</name>
</gene>
<dbReference type="Proteomes" id="UP000576821">
    <property type="component" value="Unassembled WGS sequence"/>
</dbReference>
<feature type="signal peptide" evidence="1">
    <location>
        <begin position="1"/>
        <end position="19"/>
    </location>
</feature>
<dbReference type="InterPro" id="IPR007497">
    <property type="entry name" value="SIMPL/DUF541"/>
</dbReference>
<dbReference type="Gene3D" id="3.30.110.170">
    <property type="entry name" value="Protein of unknown function (DUF541), domain 1"/>
    <property type="match status" value="1"/>
</dbReference>
<feature type="chain" id="PRO_5032297872" description="SIMPL domain-containing protein" evidence="1">
    <location>
        <begin position="20"/>
        <end position="261"/>
    </location>
</feature>
<evidence type="ECO:0000313" key="2">
    <source>
        <dbReference type="EMBL" id="NIJ17964.1"/>
    </source>
</evidence>
<proteinExistence type="predicted"/>
<reference evidence="2 3" key="1">
    <citation type="submission" date="2020-03" db="EMBL/GenBank/DDBJ databases">
        <title>Genomic Encyclopedia of Type Strains, Phase IV (KMG-IV): sequencing the most valuable type-strain genomes for metagenomic binning, comparative biology and taxonomic classification.</title>
        <authorList>
            <person name="Goeker M."/>
        </authorList>
    </citation>
    <scope>NUCLEOTIDE SEQUENCE [LARGE SCALE GENOMIC DNA]</scope>
    <source>
        <strain evidence="2 3">DSM 21299</strain>
    </source>
</reference>
<evidence type="ECO:0000313" key="3">
    <source>
        <dbReference type="Proteomes" id="UP000576821"/>
    </source>
</evidence>